<dbReference type="GO" id="GO:0015074">
    <property type="term" value="P:DNA integration"/>
    <property type="evidence" value="ECO:0007669"/>
    <property type="project" value="InterPro"/>
</dbReference>
<organism evidence="3 4">
    <name type="scientific">Prochlorococcus marinus str. GP2</name>
    <dbReference type="NCBI Taxonomy" id="59925"/>
    <lineage>
        <taxon>Bacteria</taxon>
        <taxon>Bacillati</taxon>
        <taxon>Cyanobacteriota</taxon>
        <taxon>Cyanophyceae</taxon>
        <taxon>Synechococcales</taxon>
        <taxon>Prochlorococcaceae</taxon>
        <taxon>Prochlorococcus</taxon>
    </lineage>
</organism>
<dbReference type="PROSITE" id="PS51898">
    <property type="entry name" value="TYR_RECOMBINASE"/>
    <property type="match status" value="1"/>
</dbReference>
<dbReference type="InterPro" id="IPR002104">
    <property type="entry name" value="Integrase_catalytic"/>
</dbReference>
<feature type="domain" description="Tyr recombinase" evidence="2">
    <location>
        <begin position="216"/>
        <end position="415"/>
    </location>
</feature>
<sequence length="429" mass="49707">MKSPKWVAMTRQLIKSNHGFGWSISGWEKNNKLITKVVYRYPDGSRNSILLDLNWASDNSKKMTDIIDELADLMKERNVDLAKAYELINGGKISKGIKKEINWEALTDEFIYDERGNRRDTTKRDLMTRMYRTLQAVNAKPKPRNGEQLFKNYAELFFDRTMPKGGVGRKRNMGDLRAFLNWAVLEKKYLGVEWLPLTSKQYAKYIGAVPKGKKSKVREPISTPDLEMLLEALKRENKLGLRAIVVLSAVYGIRISEIANMKIKNKKVEITTLKQNVKTMLEEPHVRTVEPLNLPNLAKEGEKIISDLESGKIKYPDPILRAIAKSDDEKGYKLIGERFGKMLNRFWFWKELKTKNPNYVPYSFRHSFAWRASMETTPALPLRTICDYMGHDPKTHLTYYGKWSNDAENKKRIEEANKNNAEKYALART</sequence>
<name>A0A0A1ZB15_PROMR</name>
<dbReference type="InterPro" id="IPR011010">
    <property type="entry name" value="DNA_brk_join_enz"/>
</dbReference>
<accession>A0A0A1ZB15</accession>
<dbReference type="InterPro" id="IPR013762">
    <property type="entry name" value="Integrase-like_cat_sf"/>
</dbReference>
<reference evidence="4" key="1">
    <citation type="journal article" date="2014" name="Sci. Data">
        <title>Genomes of diverse isolates of the marine cyanobacterium Prochlorococcus.</title>
        <authorList>
            <person name="Biller S."/>
            <person name="Berube P."/>
            <person name="Thompson J."/>
            <person name="Kelly L."/>
            <person name="Roggensack S."/>
            <person name="Awad L."/>
            <person name="Roache-Johnson K."/>
            <person name="Ding H."/>
            <person name="Giovannoni S.J."/>
            <person name="Moore L.R."/>
            <person name="Chisholm S.W."/>
        </authorList>
    </citation>
    <scope>NUCLEOTIDE SEQUENCE [LARGE SCALE GENOMIC DNA]</scope>
    <source>
        <strain evidence="4">GP2</strain>
    </source>
</reference>
<dbReference type="STRING" id="59925.EU91_1424"/>
<gene>
    <name evidence="3" type="ORF">EU91_1424</name>
</gene>
<dbReference type="EMBL" id="JNAH01000008">
    <property type="protein sequence ID" value="KGF85324.1"/>
    <property type="molecule type" value="Genomic_DNA"/>
</dbReference>
<evidence type="ECO:0000313" key="4">
    <source>
        <dbReference type="Proteomes" id="UP000030598"/>
    </source>
</evidence>
<proteinExistence type="predicted"/>
<protein>
    <submittedName>
        <fullName evidence="3">Putative phage integrase family</fullName>
    </submittedName>
</protein>
<dbReference type="GO" id="GO:0003677">
    <property type="term" value="F:DNA binding"/>
    <property type="evidence" value="ECO:0007669"/>
    <property type="project" value="InterPro"/>
</dbReference>
<dbReference type="OrthoDB" id="539156at2"/>
<dbReference type="Gene3D" id="1.10.443.10">
    <property type="entry name" value="Intergrase catalytic core"/>
    <property type="match status" value="1"/>
</dbReference>
<evidence type="ECO:0000256" key="1">
    <source>
        <dbReference type="ARBA" id="ARBA00023172"/>
    </source>
</evidence>
<dbReference type="Proteomes" id="UP000030598">
    <property type="component" value="Unassembled WGS sequence"/>
</dbReference>
<evidence type="ECO:0000259" key="2">
    <source>
        <dbReference type="PROSITE" id="PS51898"/>
    </source>
</evidence>
<evidence type="ECO:0000313" key="3">
    <source>
        <dbReference type="EMBL" id="KGF85324.1"/>
    </source>
</evidence>
<dbReference type="eggNOG" id="COG0582">
    <property type="taxonomic scope" value="Bacteria"/>
</dbReference>
<dbReference type="SUPFAM" id="SSF56349">
    <property type="entry name" value="DNA breaking-rejoining enzymes"/>
    <property type="match status" value="1"/>
</dbReference>
<dbReference type="AlphaFoldDB" id="A0A0A1ZB15"/>
<keyword evidence="1" id="KW-0233">DNA recombination</keyword>
<comment type="caution">
    <text evidence="3">The sequence shown here is derived from an EMBL/GenBank/DDBJ whole genome shotgun (WGS) entry which is preliminary data.</text>
</comment>
<dbReference type="GO" id="GO:0006310">
    <property type="term" value="P:DNA recombination"/>
    <property type="evidence" value="ECO:0007669"/>
    <property type="project" value="UniProtKB-KW"/>
</dbReference>
<dbReference type="RefSeq" id="WP_032524851.1">
    <property type="nucleotide sequence ID" value="NZ_CP138934.1"/>
</dbReference>